<dbReference type="AlphaFoldDB" id="A0AAN8XZQ6"/>
<dbReference type="Gene3D" id="1.20.5.4130">
    <property type="match status" value="1"/>
</dbReference>
<organism evidence="1 2">
    <name type="scientific">Solanum bulbocastanum</name>
    <name type="common">Wild potato</name>
    <dbReference type="NCBI Taxonomy" id="147425"/>
    <lineage>
        <taxon>Eukaryota</taxon>
        <taxon>Viridiplantae</taxon>
        <taxon>Streptophyta</taxon>
        <taxon>Embryophyta</taxon>
        <taxon>Tracheophyta</taxon>
        <taxon>Spermatophyta</taxon>
        <taxon>Magnoliopsida</taxon>
        <taxon>eudicotyledons</taxon>
        <taxon>Gunneridae</taxon>
        <taxon>Pentapetalae</taxon>
        <taxon>asterids</taxon>
        <taxon>lamiids</taxon>
        <taxon>Solanales</taxon>
        <taxon>Solanaceae</taxon>
        <taxon>Solanoideae</taxon>
        <taxon>Solaneae</taxon>
        <taxon>Solanum</taxon>
    </lineage>
</organism>
<evidence type="ECO:0000313" key="2">
    <source>
        <dbReference type="Proteomes" id="UP001371456"/>
    </source>
</evidence>
<reference evidence="1 2" key="1">
    <citation type="submission" date="2024-02" db="EMBL/GenBank/DDBJ databases">
        <title>de novo genome assembly of Solanum bulbocastanum strain 11H21.</title>
        <authorList>
            <person name="Hosaka A.J."/>
        </authorList>
    </citation>
    <scope>NUCLEOTIDE SEQUENCE [LARGE SCALE GENOMIC DNA]</scope>
    <source>
        <tissue evidence="1">Young leaves</tissue>
    </source>
</reference>
<protein>
    <submittedName>
        <fullName evidence="1">Uncharacterized protein</fullName>
    </submittedName>
</protein>
<comment type="caution">
    <text evidence="1">The sequence shown here is derived from an EMBL/GenBank/DDBJ whole genome shotgun (WGS) entry which is preliminary data.</text>
</comment>
<sequence>MAYAAITCLMRTIQQSIQLTGCNLQSFYEKFESLRANLEKHAGDLDALKSLEAEIIELLFGNFILS</sequence>
<proteinExistence type="predicted"/>
<evidence type="ECO:0000313" key="1">
    <source>
        <dbReference type="EMBL" id="KAK6774295.1"/>
    </source>
</evidence>
<dbReference type="Proteomes" id="UP001371456">
    <property type="component" value="Unassembled WGS sequence"/>
</dbReference>
<dbReference type="EMBL" id="JBANQN010000012">
    <property type="protein sequence ID" value="KAK6774295.1"/>
    <property type="molecule type" value="Genomic_DNA"/>
</dbReference>
<name>A0AAN8XZQ6_SOLBU</name>
<keyword evidence="2" id="KW-1185">Reference proteome</keyword>
<accession>A0AAN8XZQ6</accession>
<gene>
    <name evidence="1" type="ORF">RDI58_029534</name>
</gene>